<dbReference type="Proteomes" id="UP001497457">
    <property type="component" value="Chromosome 19rd"/>
</dbReference>
<evidence type="ECO:0000256" key="2">
    <source>
        <dbReference type="ARBA" id="ARBA00022771"/>
    </source>
</evidence>
<evidence type="ECO:0000256" key="3">
    <source>
        <dbReference type="ARBA" id="ARBA00022833"/>
    </source>
</evidence>
<evidence type="ECO:0000256" key="5">
    <source>
        <dbReference type="PROSITE-ProRule" id="PRU00455"/>
    </source>
</evidence>
<dbReference type="GO" id="GO:0008270">
    <property type="term" value="F:zinc ion binding"/>
    <property type="evidence" value="ECO:0007669"/>
    <property type="project" value="UniProtKB-KW"/>
</dbReference>
<dbReference type="PANTHER" id="PTHR46632">
    <property type="entry name" value="E3 UBIQUITIN-PROTEIN LIGASE SINA-LIKE 4"/>
    <property type="match status" value="1"/>
</dbReference>
<dbReference type="SUPFAM" id="SSF49599">
    <property type="entry name" value="TRAF domain-like"/>
    <property type="match status" value="1"/>
</dbReference>
<sequence>MHDQRNKRSVAVVVQNGDHGHSGKKARAAQAVVKQEVEDGEVVSQGSEGERTVEAMDEPQIDLRMSISLLQCQACHRPLRPPTFTCKAEHRVCSTCRDSHSQVCVGGAAYAACVQMDAVVQDAKVACAYREFGCESFVVYHEEEDHRRACPWAPCSCPDPGCSFSSSPARLVAHLATDHSWPVTSVSYATPCRLPVPPPQGLHVLVAGNGEGRPACVFLVSASALGAATAVSLVCVRANGGGDAAAPQFECALVAETPRKRGYAAAMCAVGSSDMFRGFVAADQGMFLAVPPELLRDDGSGEAPVLKVRIDKAGAAAESGSIQSARSSRRVQ</sequence>
<evidence type="ECO:0000256" key="1">
    <source>
        <dbReference type="ARBA" id="ARBA00022723"/>
    </source>
</evidence>
<dbReference type="InterPro" id="IPR044286">
    <property type="entry name" value="SINL_plant"/>
</dbReference>
<gene>
    <name evidence="7" type="ORF">URODEC1_LOCUS46928</name>
</gene>
<feature type="domain" description="SIAH-type" evidence="6">
    <location>
        <begin position="122"/>
        <end position="180"/>
    </location>
</feature>
<keyword evidence="8" id="KW-1185">Reference proteome</keyword>
<accession>A0ABC8ZV95</accession>
<keyword evidence="3" id="KW-0862">Zinc</keyword>
<evidence type="ECO:0000256" key="4">
    <source>
        <dbReference type="ARBA" id="ARBA00024004"/>
    </source>
</evidence>
<dbReference type="InterPro" id="IPR013010">
    <property type="entry name" value="Znf_SIAH"/>
</dbReference>
<dbReference type="PROSITE" id="PS51081">
    <property type="entry name" value="ZF_SIAH"/>
    <property type="match status" value="1"/>
</dbReference>
<evidence type="ECO:0000313" key="8">
    <source>
        <dbReference type="Proteomes" id="UP001497457"/>
    </source>
</evidence>
<protein>
    <recommendedName>
        <fullName evidence="6">SIAH-type domain-containing protein</fullName>
    </recommendedName>
</protein>
<evidence type="ECO:0000313" key="7">
    <source>
        <dbReference type="EMBL" id="CAL4964916.1"/>
    </source>
</evidence>
<keyword evidence="1" id="KW-0479">Metal-binding</keyword>
<name>A0ABC8ZV95_9POAL</name>
<keyword evidence="2 5" id="KW-0863">Zinc-finger</keyword>
<reference evidence="8" key="1">
    <citation type="submission" date="2024-06" db="EMBL/GenBank/DDBJ databases">
        <authorList>
            <person name="Ryan C."/>
        </authorList>
    </citation>
    <scope>NUCLEOTIDE SEQUENCE [LARGE SCALE GENOMIC DNA]</scope>
</reference>
<dbReference type="Pfam" id="PF21361">
    <property type="entry name" value="Sina_ZnF"/>
    <property type="match status" value="1"/>
</dbReference>
<dbReference type="EMBL" id="OZ075129">
    <property type="protein sequence ID" value="CAL4964916.1"/>
    <property type="molecule type" value="Genomic_DNA"/>
</dbReference>
<dbReference type="PANTHER" id="PTHR46632:SF9">
    <property type="entry name" value="RING-TYPE E3 UBIQUITIN TRANSFERASE"/>
    <property type="match status" value="1"/>
</dbReference>
<evidence type="ECO:0000259" key="6">
    <source>
        <dbReference type="PROSITE" id="PS51081"/>
    </source>
</evidence>
<comment type="function">
    <text evidence="4">E3 ubiquitin-protein ligase that mediates ubiquitination and subsequent proteasomal degradation of target proteins. E3 ubiquitin ligases accept ubiquitin from an E2 ubiquitin-conjugating enzyme in the form of a thioester and then directly transfers the ubiquitin to targeted substrates. It probably triggers the ubiquitin-mediated degradation of different substrates.</text>
</comment>
<dbReference type="AlphaFoldDB" id="A0ABC8ZV95"/>
<dbReference type="Gene3D" id="3.30.40.10">
    <property type="entry name" value="Zinc/RING finger domain, C3HC4 (zinc finger)"/>
    <property type="match status" value="1"/>
</dbReference>
<dbReference type="InterPro" id="IPR013083">
    <property type="entry name" value="Znf_RING/FYVE/PHD"/>
</dbReference>
<reference evidence="7 8" key="2">
    <citation type="submission" date="2024-10" db="EMBL/GenBank/DDBJ databases">
        <authorList>
            <person name="Ryan C."/>
        </authorList>
    </citation>
    <scope>NUCLEOTIDE SEQUENCE [LARGE SCALE GENOMIC DNA]</scope>
</reference>
<organism evidence="7 8">
    <name type="scientific">Urochloa decumbens</name>
    <dbReference type="NCBI Taxonomy" id="240449"/>
    <lineage>
        <taxon>Eukaryota</taxon>
        <taxon>Viridiplantae</taxon>
        <taxon>Streptophyta</taxon>
        <taxon>Embryophyta</taxon>
        <taxon>Tracheophyta</taxon>
        <taxon>Spermatophyta</taxon>
        <taxon>Magnoliopsida</taxon>
        <taxon>Liliopsida</taxon>
        <taxon>Poales</taxon>
        <taxon>Poaceae</taxon>
        <taxon>PACMAD clade</taxon>
        <taxon>Panicoideae</taxon>
        <taxon>Panicodae</taxon>
        <taxon>Paniceae</taxon>
        <taxon>Melinidinae</taxon>
        <taxon>Urochloa</taxon>
    </lineage>
</organism>
<proteinExistence type="predicted"/>